<accession>B4SDN1</accession>
<dbReference type="SUPFAM" id="SSF48317">
    <property type="entry name" value="Acid phosphatase/Vanadium-dependent haloperoxidase"/>
    <property type="match status" value="1"/>
</dbReference>
<evidence type="ECO:0000256" key="1">
    <source>
        <dbReference type="ARBA" id="ARBA00004651"/>
    </source>
</evidence>
<dbReference type="AlphaFoldDB" id="B4SDN1"/>
<evidence type="ECO:0000256" key="3">
    <source>
        <dbReference type="ARBA" id="ARBA00022692"/>
    </source>
</evidence>
<dbReference type="PANTHER" id="PTHR14969:SF62">
    <property type="entry name" value="DECAPRENYLPHOSPHORYL-5-PHOSPHORIBOSE PHOSPHATASE RV3807C-RELATED"/>
    <property type="match status" value="1"/>
</dbReference>
<dbReference type="Proteomes" id="UP000002724">
    <property type="component" value="Chromosome"/>
</dbReference>
<dbReference type="Pfam" id="PF01569">
    <property type="entry name" value="PAP2"/>
    <property type="match status" value="1"/>
</dbReference>
<sequence precursor="true">MMNRSLQWSISSATVALLCFVSFTSADIETALWFHALDNTALYTLFKKITLFGDSTGYLVGGLLLFVVFRNRNPFRAYAGLFLFSSVALSGLSADLVKYLAGRARPKLYFSEQLYGFAAFHWEHAWTSFPSGHSATALSVATVLATLYPRWRFAALFGALLIAFSRIFLAQHYVSDVIAGSFFGIVSTVLLYHLYFKTKFDDSLHNKI</sequence>
<dbReference type="KEGG" id="pph:Ppha_2201"/>
<evidence type="ECO:0000313" key="10">
    <source>
        <dbReference type="Proteomes" id="UP000002724"/>
    </source>
</evidence>
<protein>
    <submittedName>
        <fullName evidence="9">Phosphoesterase PA-phosphatase related</fullName>
    </submittedName>
</protein>
<proteinExistence type="predicted"/>
<reference evidence="9 10" key="1">
    <citation type="submission" date="2008-06" db="EMBL/GenBank/DDBJ databases">
        <title>Complete sequence of Pelodictyon phaeoclathratiforme BU-1.</title>
        <authorList>
            <consortium name="US DOE Joint Genome Institute"/>
            <person name="Lucas S."/>
            <person name="Copeland A."/>
            <person name="Lapidus A."/>
            <person name="Glavina del Rio T."/>
            <person name="Dalin E."/>
            <person name="Tice H."/>
            <person name="Bruce D."/>
            <person name="Goodwin L."/>
            <person name="Pitluck S."/>
            <person name="Schmutz J."/>
            <person name="Larimer F."/>
            <person name="Land M."/>
            <person name="Hauser L."/>
            <person name="Kyrpides N."/>
            <person name="Mikhailova N."/>
            <person name="Liu Z."/>
            <person name="Li T."/>
            <person name="Zhao F."/>
            <person name="Overmann J."/>
            <person name="Bryant D.A."/>
            <person name="Richardson P."/>
        </authorList>
    </citation>
    <scope>NUCLEOTIDE SEQUENCE [LARGE SCALE GENOMIC DNA]</scope>
    <source>
        <strain evidence="10">DSM 5477 / BU-1</strain>
    </source>
</reference>
<dbReference type="Gene3D" id="1.20.144.10">
    <property type="entry name" value="Phosphatidic acid phosphatase type 2/haloperoxidase"/>
    <property type="match status" value="1"/>
</dbReference>
<dbReference type="CDD" id="cd03389">
    <property type="entry name" value="PAP2_lipid_A_1_phosphatase"/>
    <property type="match status" value="1"/>
</dbReference>
<dbReference type="HOGENOM" id="CLU_072573_6_2_10"/>
<dbReference type="GO" id="GO:0016787">
    <property type="term" value="F:hydrolase activity"/>
    <property type="evidence" value="ECO:0007669"/>
    <property type="project" value="UniProtKB-KW"/>
</dbReference>
<feature type="transmembrane region" description="Helical" evidence="7">
    <location>
        <begin position="81"/>
        <end position="101"/>
    </location>
</feature>
<organism evidence="9 10">
    <name type="scientific">Pelodictyon phaeoclathratiforme (strain DSM 5477 / BU-1)</name>
    <dbReference type="NCBI Taxonomy" id="324925"/>
    <lineage>
        <taxon>Bacteria</taxon>
        <taxon>Pseudomonadati</taxon>
        <taxon>Chlorobiota</taxon>
        <taxon>Chlorobiia</taxon>
        <taxon>Chlorobiales</taxon>
        <taxon>Chlorobiaceae</taxon>
        <taxon>Chlorobium/Pelodictyon group</taxon>
        <taxon>Pelodictyon</taxon>
    </lineage>
</organism>
<dbReference type="PANTHER" id="PTHR14969">
    <property type="entry name" value="SPHINGOSINE-1-PHOSPHATE PHOSPHOHYDROLASE"/>
    <property type="match status" value="1"/>
</dbReference>
<evidence type="ECO:0000256" key="4">
    <source>
        <dbReference type="ARBA" id="ARBA00022801"/>
    </source>
</evidence>
<evidence type="ECO:0000259" key="8">
    <source>
        <dbReference type="SMART" id="SM00014"/>
    </source>
</evidence>
<feature type="transmembrane region" description="Helical" evidence="7">
    <location>
        <begin position="151"/>
        <end position="170"/>
    </location>
</feature>
<feature type="transmembrane region" description="Helical" evidence="7">
    <location>
        <begin position="177"/>
        <end position="196"/>
    </location>
</feature>
<dbReference type="SMART" id="SM00014">
    <property type="entry name" value="acidPPc"/>
    <property type="match status" value="1"/>
</dbReference>
<evidence type="ECO:0000256" key="2">
    <source>
        <dbReference type="ARBA" id="ARBA00022475"/>
    </source>
</evidence>
<evidence type="ECO:0000256" key="7">
    <source>
        <dbReference type="SAM" id="Phobius"/>
    </source>
</evidence>
<dbReference type="InterPro" id="IPR036938">
    <property type="entry name" value="PAP2/HPO_sf"/>
</dbReference>
<keyword evidence="6 7" id="KW-0472">Membrane</keyword>
<keyword evidence="3 7" id="KW-0812">Transmembrane</keyword>
<keyword evidence="4" id="KW-0378">Hydrolase</keyword>
<keyword evidence="2" id="KW-1003">Cell membrane</keyword>
<feature type="transmembrane region" description="Helical" evidence="7">
    <location>
        <begin position="50"/>
        <end position="69"/>
    </location>
</feature>
<gene>
    <name evidence="9" type="ordered locus">Ppha_2201</name>
</gene>
<dbReference type="EMBL" id="CP001110">
    <property type="protein sequence ID" value="ACF44399.1"/>
    <property type="molecule type" value="Genomic_DNA"/>
</dbReference>
<feature type="domain" description="Phosphatidic acid phosphatase type 2/haloperoxidase" evidence="8">
    <location>
        <begin position="79"/>
        <end position="192"/>
    </location>
</feature>
<dbReference type="RefSeq" id="WP_012508875.1">
    <property type="nucleotide sequence ID" value="NC_011060.1"/>
</dbReference>
<dbReference type="STRING" id="324925.Ppha_2201"/>
<evidence type="ECO:0000313" key="9">
    <source>
        <dbReference type="EMBL" id="ACF44399.1"/>
    </source>
</evidence>
<dbReference type="eggNOG" id="COG0671">
    <property type="taxonomic scope" value="Bacteria"/>
</dbReference>
<evidence type="ECO:0000256" key="5">
    <source>
        <dbReference type="ARBA" id="ARBA00022989"/>
    </source>
</evidence>
<evidence type="ECO:0000256" key="6">
    <source>
        <dbReference type="ARBA" id="ARBA00023136"/>
    </source>
</evidence>
<keyword evidence="5 7" id="KW-1133">Transmembrane helix</keyword>
<comment type="subcellular location">
    <subcellularLocation>
        <location evidence="1">Cell membrane</location>
        <topology evidence="1">Multi-pass membrane protein</topology>
    </subcellularLocation>
</comment>
<keyword evidence="10" id="KW-1185">Reference proteome</keyword>
<dbReference type="InterPro" id="IPR000326">
    <property type="entry name" value="PAP2/HPO"/>
</dbReference>
<name>B4SDN1_PELPB</name>
<dbReference type="GO" id="GO:0005886">
    <property type="term" value="C:plasma membrane"/>
    <property type="evidence" value="ECO:0007669"/>
    <property type="project" value="UniProtKB-SubCell"/>
</dbReference>